<protein>
    <submittedName>
        <fullName evidence="1">Uncharacterized protein</fullName>
    </submittedName>
</protein>
<dbReference type="EMBL" id="ACJN02000003">
    <property type="protein sequence ID" value="EFI33486.1"/>
    <property type="molecule type" value="Genomic_DNA"/>
</dbReference>
<keyword evidence="2" id="KW-1185">Reference proteome</keyword>
<gene>
    <name evidence="1" type="ORF">Dthio_PD0820</name>
</gene>
<sequence length="98" mass="11292">MTLWTIASLAILLGIALALLGIKVRRSARMHEMFFPGLQTGKKSSKKEQELAKRLLGLVHGREDVARRLVELEQSRNPEKSRKWCLNKAIESLKRERR</sequence>
<comment type="caution">
    <text evidence="1">The sequence shown here is derived from an EMBL/GenBank/DDBJ whole genome shotgun (WGS) entry which is preliminary data.</text>
</comment>
<dbReference type="Proteomes" id="UP000005496">
    <property type="component" value="Unassembled WGS sequence"/>
</dbReference>
<dbReference type="OrthoDB" id="5521818at2"/>
<proteinExistence type="predicted"/>
<dbReference type="RefSeq" id="WP_008870838.1">
    <property type="nucleotide sequence ID" value="NZ_ACJN02000003.1"/>
</dbReference>
<reference evidence="1" key="1">
    <citation type="submission" date="2010-05" db="EMBL/GenBank/DDBJ databases">
        <title>The draft genome of Desulfonatronospira thiodismutans ASO3-1.</title>
        <authorList>
            <consortium name="US DOE Joint Genome Institute (JGI-PGF)"/>
            <person name="Lucas S."/>
            <person name="Copeland A."/>
            <person name="Lapidus A."/>
            <person name="Cheng J.-F."/>
            <person name="Bruce D."/>
            <person name="Goodwin L."/>
            <person name="Pitluck S."/>
            <person name="Chertkov O."/>
            <person name="Brettin T."/>
            <person name="Detter J.C."/>
            <person name="Han C."/>
            <person name="Land M.L."/>
            <person name="Hauser L."/>
            <person name="Kyrpides N."/>
            <person name="Mikhailova N."/>
            <person name="Muyzer G."/>
            <person name="Woyke T."/>
        </authorList>
    </citation>
    <scope>NUCLEOTIDE SEQUENCE [LARGE SCALE GENOMIC DNA]</scope>
    <source>
        <strain evidence="1">ASO3-1</strain>
    </source>
</reference>
<organism evidence="1 2">
    <name type="scientific">Desulfonatronospira thiodismutans ASO3-1</name>
    <dbReference type="NCBI Taxonomy" id="555779"/>
    <lineage>
        <taxon>Bacteria</taxon>
        <taxon>Pseudomonadati</taxon>
        <taxon>Thermodesulfobacteriota</taxon>
        <taxon>Desulfovibrionia</taxon>
        <taxon>Desulfovibrionales</taxon>
        <taxon>Desulfonatronovibrionaceae</taxon>
        <taxon>Desulfonatronospira</taxon>
    </lineage>
</organism>
<evidence type="ECO:0000313" key="2">
    <source>
        <dbReference type="Proteomes" id="UP000005496"/>
    </source>
</evidence>
<evidence type="ECO:0000313" key="1">
    <source>
        <dbReference type="EMBL" id="EFI33486.1"/>
    </source>
</evidence>
<name>D6SS20_9BACT</name>
<accession>D6SS20</accession>
<dbReference type="AlphaFoldDB" id="D6SS20"/>